<dbReference type="Pfam" id="PF02544">
    <property type="entry name" value="Steroid_dh"/>
    <property type="match status" value="3"/>
</dbReference>
<dbReference type="GO" id="GO:0016627">
    <property type="term" value="F:oxidoreductase activity, acting on the CH-CH group of donors"/>
    <property type="evidence" value="ECO:0007669"/>
    <property type="project" value="InterPro"/>
</dbReference>
<evidence type="ECO:0000256" key="6">
    <source>
        <dbReference type="SAM" id="Phobius"/>
    </source>
</evidence>
<dbReference type="InterPro" id="IPR039357">
    <property type="entry name" value="SRD5A/TECR"/>
</dbReference>
<keyword evidence="4 6" id="KW-1133">Transmembrane helix</keyword>
<accession>A0A9W9DKT2</accession>
<gene>
    <name evidence="8" type="ORF">J3R30DRAFT_3295823</name>
</gene>
<proteinExistence type="inferred from homology"/>
<evidence type="ECO:0000256" key="4">
    <source>
        <dbReference type="ARBA" id="ARBA00022989"/>
    </source>
</evidence>
<comment type="caution">
    <text evidence="8">The sequence shown here is derived from an EMBL/GenBank/DDBJ whole genome shotgun (WGS) entry which is preliminary data.</text>
</comment>
<comment type="similarity">
    <text evidence="2">Belongs to the steroid 5-alpha reductase family.</text>
</comment>
<dbReference type="OrthoDB" id="5788137at2759"/>
<evidence type="ECO:0000259" key="7">
    <source>
        <dbReference type="Pfam" id="PF02544"/>
    </source>
</evidence>
<dbReference type="Gene3D" id="1.20.120.1630">
    <property type="match status" value="1"/>
</dbReference>
<name>A0A9W9DKT2_9AGAR</name>
<feature type="transmembrane region" description="Helical" evidence="6">
    <location>
        <begin position="129"/>
        <end position="146"/>
    </location>
</feature>
<feature type="domain" description="3-oxo-5-alpha-steroid 4-dehydrogenase C-terminal" evidence="7">
    <location>
        <begin position="216"/>
        <end position="252"/>
    </location>
</feature>
<dbReference type="AlphaFoldDB" id="A0A9W9DKT2"/>
<comment type="subcellular location">
    <subcellularLocation>
        <location evidence="1">Membrane</location>
        <topology evidence="1">Multi-pass membrane protein</topology>
    </subcellularLocation>
</comment>
<dbReference type="GO" id="GO:0016020">
    <property type="term" value="C:membrane"/>
    <property type="evidence" value="ECO:0007669"/>
    <property type="project" value="UniProtKB-SubCell"/>
</dbReference>
<evidence type="ECO:0000256" key="5">
    <source>
        <dbReference type="ARBA" id="ARBA00023136"/>
    </source>
</evidence>
<organism evidence="8 9">
    <name type="scientific">Lentinula aciculospora</name>
    <dbReference type="NCBI Taxonomy" id="153920"/>
    <lineage>
        <taxon>Eukaryota</taxon>
        <taxon>Fungi</taxon>
        <taxon>Dikarya</taxon>
        <taxon>Basidiomycota</taxon>
        <taxon>Agaricomycotina</taxon>
        <taxon>Agaricomycetes</taxon>
        <taxon>Agaricomycetidae</taxon>
        <taxon>Agaricales</taxon>
        <taxon>Marasmiineae</taxon>
        <taxon>Omphalotaceae</taxon>
        <taxon>Lentinula</taxon>
    </lineage>
</organism>
<feature type="transmembrane region" description="Helical" evidence="6">
    <location>
        <begin position="166"/>
        <end position="184"/>
    </location>
</feature>
<evidence type="ECO:0000256" key="1">
    <source>
        <dbReference type="ARBA" id="ARBA00004141"/>
    </source>
</evidence>
<evidence type="ECO:0000256" key="3">
    <source>
        <dbReference type="ARBA" id="ARBA00022692"/>
    </source>
</evidence>
<feature type="transmembrane region" description="Helical" evidence="6">
    <location>
        <begin position="98"/>
        <end position="117"/>
    </location>
</feature>
<feature type="domain" description="3-oxo-5-alpha-steroid 4-dehydrogenase C-terminal" evidence="7">
    <location>
        <begin position="261"/>
        <end position="333"/>
    </location>
</feature>
<protein>
    <recommendedName>
        <fullName evidence="7">3-oxo-5-alpha-steroid 4-dehydrogenase C-terminal domain-containing protein</fullName>
    </recommendedName>
</protein>
<feature type="domain" description="3-oxo-5-alpha-steroid 4-dehydrogenase C-terminal" evidence="7">
    <location>
        <begin position="129"/>
        <end position="197"/>
    </location>
</feature>
<dbReference type="PANTHER" id="PTHR10556">
    <property type="entry name" value="3-OXO-5-ALPHA-STEROID 4-DEHYDROGENASE"/>
    <property type="match status" value="1"/>
</dbReference>
<evidence type="ECO:0000256" key="2">
    <source>
        <dbReference type="ARBA" id="ARBA00007742"/>
    </source>
</evidence>
<evidence type="ECO:0000313" key="9">
    <source>
        <dbReference type="Proteomes" id="UP001150266"/>
    </source>
</evidence>
<dbReference type="GO" id="GO:0006629">
    <property type="term" value="P:lipid metabolic process"/>
    <property type="evidence" value="ECO:0007669"/>
    <property type="project" value="InterPro"/>
</dbReference>
<keyword evidence="9" id="KW-1185">Reference proteome</keyword>
<evidence type="ECO:0000313" key="8">
    <source>
        <dbReference type="EMBL" id="KAJ4474391.1"/>
    </source>
</evidence>
<keyword evidence="5 6" id="KW-0472">Membrane</keyword>
<dbReference type="PROSITE" id="PS50244">
    <property type="entry name" value="S5A_REDUCTASE"/>
    <property type="match status" value="1"/>
</dbReference>
<dbReference type="EMBL" id="JAOTPV010000016">
    <property type="protein sequence ID" value="KAJ4474391.1"/>
    <property type="molecule type" value="Genomic_DNA"/>
</dbReference>
<keyword evidence="3 6" id="KW-0812">Transmembrane</keyword>
<dbReference type="InterPro" id="IPR001104">
    <property type="entry name" value="3-oxo-5_a-steroid_4-DH_C"/>
</dbReference>
<feature type="transmembrane region" description="Helical" evidence="6">
    <location>
        <begin position="28"/>
        <end position="47"/>
    </location>
</feature>
<feature type="transmembrane region" description="Helical" evidence="6">
    <location>
        <begin position="67"/>
        <end position="86"/>
    </location>
</feature>
<reference evidence="8" key="1">
    <citation type="submission" date="2022-08" db="EMBL/GenBank/DDBJ databases">
        <title>A Global Phylogenomic Analysis of the Shiitake Genus Lentinula.</title>
        <authorList>
            <consortium name="DOE Joint Genome Institute"/>
            <person name="Sierra-Patev S."/>
            <person name="Min B."/>
            <person name="Naranjo-Ortiz M."/>
            <person name="Looney B."/>
            <person name="Konkel Z."/>
            <person name="Slot J.C."/>
            <person name="Sakamoto Y."/>
            <person name="Steenwyk J.L."/>
            <person name="Rokas A."/>
            <person name="Carro J."/>
            <person name="Camarero S."/>
            <person name="Ferreira P."/>
            <person name="Molpeceres G."/>
            <person name="Ruiz-Duenas F.J."/>
            <person name="Serrano A."/>
            <person name="Henrissat B."/>
            <person name="Drula E."/>
            <person name="Hughes K.W."/>
            <person name="Mata J.L."/>
            <person name="Ishikawa N.K."/>
            <person name="Vargas-Isla R."/>
            <person name="Ushijima S."/>
            <person name="Smith C.A."/>
            <person name="Ahrendt S."/>
            <person name="Andreopoulos W."/>
            <person name="He G."/>
            <person name="Labutti K."/>
            <person name="Lipzen A."/>
            <person name="Ng V."/>
            <person name="Riley R."/>
            <person name="Sandor L."/>
            <person name="Barry K."/>
            <person name="Martinez A.T."/>
            <person name="Xiao Y."/>
            <person name="Gibbons J.G."/>
            <person name="Terashima K."/>
            <person name="Grigoriev I.V."/>
            <person name="Hibbett D.S."/>
        </authorList>
    </citation>
    <scope>NUCLEOTIDE SEQUENCE</scope>
    <source>
        <strain evidence="8">JLM2183</strain>
    </source>
</reference>
<sequence>MLEYHTIVSLRTSATEYYLQNTPACRKWFTIGSIIICPVLFVINAPFGRFALHGKSILSFDGIKSWFVMEIISPLMFIVSFLDSPLSRGEPVSFRPYLAQYILAVAYLTHYCNRAIISPLRTPSRSKSHIIVPFTGILFNLLNGSLMGTYLSSPAASTYLARPRPLFYIGLILWASGFVGNIIHDEILLNLRRKANSKPDGKVTGSSGRTAKTINTSEHYAIPYGLLYKYISYPNYFCEWIEWTGFALAASPFPFDATSLGYVLQTLSSPSSLFAFLRSSSSFFVLRLTPPWIFLLTEIVLMLPRAYKGHQWYKERFGDSYPKERNVVVPFVW</sequence>
<dbReference type="Proteomes" id="UP001150266">
    <property type="component" value="Unassembled WGS sequence"/>
</dbReference>
<dbReference type="PANTHER" id="PTHR10556:SF43">
    <property type="entry name" value="STEROID 5-ALPHA-REDUCTASE DET2"/>
    <property type="match status" value="1"/>
</dbReference>